<feature type="domain" description="DNA2/NAM7 helicase-like C-terminal" evidence="7">
    <location>
        <begin position="997"/>
        <end position="1190"/>
    </location>
</feature>
<dbReference type="InterPro" id="IPR050534">
    <property type="entry name" value="Coronavir_polyprotein_1ab"/>
</dbReference>
<accession>A0ABU8WW57</accession>
<evidence type="ECO:0000256" key="1">
    <source>
        <dbReference type="ARBA" id="ARBA00007913"/>
    </source>
</evidence>
<keyword evidence="2" id="KW-0547">Nucleotide-binding</keyword>
<keyword evidence="5 8" id="KW-0067">ATP-binding</keyword>
<dbReference type="InterPro" id="IPR027417">
    <property type="entry name" value="P-loop_NTPase"/>
</dbReference>
<name>A0ABU8WW57_9BURK</name>
<dbReference type="GO" id="GO:0005524">
    <property type="term" value="F:ATP binding"/>
    <property type="evidence" value="ECO:0007669"/>
    <property type="project" value="UniProtKB-KW"/>
</dbReference>
<comment type="similarity">
    <text evidence="1">Belongs to the DNA2/NAM7 helicase family.</text>
</comment>
<dbReference type="PANTHER" id="PTHR43788">
    <property type="entry name" value="DNA2/NAM7 HELICASE FAMILY MEMBER"/>
    <property type="match status" value="1"/>
</dbReference>
<dbReference type="InterPro" id="IPR041677">
    <property type="entry name" value="DNA2/NAM7_AAA_11"/>
</dbReference>
<dbReference type="Pfam" id="PF13086">
    <property type="entry name" value="AAA_11"/>
    <property type="match status" value="2"/>
</dbReference>
<evidence type="ECO:0000313" key="9">
    <source>
        <dbReference type="Proteomes" id="UP001385892"/>
    </source>
</evidence>
<comment type="caution">
    <text evidence="8">The sequence shown here is derived from an EMBL/GenBank/DDBJ whole genome shotgun (WGS) entry which is preliminary data.</text>
</comment>
<evidence type="ECO:0000256" key="3">
    <source>
        <dbReference type="ARBA" id="ARBA00022801"/>
    </source>
</evidence>
<evidence type="ECO:0000256" key="5">
    <source>
        <dbReference type="ARBA" id="ARBA00022840"/>
    </source>
</evidence>
<keyword evidence="9" id="KW-1185">Reference proteome</keyword>
<gene>
    <name evidence="8" type="ORF">WKW82_34455</name>
</gene>
<dbReference type="SUPFAM" id="SSF52540">
    <property type="entry name" value="P-loop containing nucleoside triphosphate hydrolases"/>
    <property type="match status" value="1"/>
</dbReference>
<evidence type="ECO:0000256" key="2">
    <source>
        <dbReference type="ARBA" id="ARBA00022741"/>
    </source>
</evidence>
<proteinExistence type="inferred from homology"/>
<keyword evidence="3" id="KW-0378">Hydrolase</keyword>
<dbReference type="Gene3D" id="3.40.50.300">
    <property type="entry name" value="P-loop containing nucleotide triphosphate hydrolases"/>
    <property type="match status" value="3"/>
</dbReference>
<dbReference type="InterPro" id="IPR041679">
    <property type="entry name" value="DNA2/NAM7-like_C"/>
</dbReference>
<dbReference type="PANTHER" id="PTHR43788:SF8">
    <property type="entry name" value="DNA-BINDING PROTEIN SMUBP-2"/>
    <property type="match status" value="1"/>
</dbReference>
<evidence type="ECO:0000313" key="8">
    <source>
        <dbReference type="EMBL" id="MEJ8851775.1"/>
    </source>
</evidence>
<dbReference type="EMBL" id="JBBKZT010000027">
    <property type="protein sequence ID" value="MEJ8851775.1"/>
    <property type="molecule type" value="Genomic_DNA"/>
</dbReference>
<dbReference type="InterPro" id="IPR047187">
    <property type="entry name" value="SF1_C_Upf1"/>
</dbReference>
<dbReference type="Proteomes" id="UP001385892">
    <property type="component" value="Unassembled WGS sequence"/>
</dbReference>
<keyword evidence="4" id="KW-0347">Helicase</keyword>
<protein>
    <submittedName>
        <fullName evidence="8">ATP-binding protein</fullName>
    </submittedName>
</protein>
<evidence type="ECO:0000256" key="4">
    <source>
        <dbReference type="ARBA" id="ARBA00022806"/>
    </source>
</evidence>
<evidence type="ECO:0000259" key="7">
    <source>
        <dbReference type="Pfam" id="PF13087"/>
    </source>
</evidence>
<organism evidence="8 9">
    <name type="scientific">Variovorax rhizosphaerae</name>
    <dbReference type="NCBI Taxonomy" id="1836200"/>
    <lineage>
        <taxon>Bacteria</taxon>
        <taxon>Pseudomonadati</taxon>
        <taxon>Pseudomonadota</taxon>
        <taxon>Betaproteobacteria</taxon>
        <taxon>Burkholderiales</taxon>
        <taxon>Comamonadaceae</taxon>
        <taxon>Variovorax</taxon>
    </lineage>
</organism>
<dbReference type="CDD" id="cd18808">
    <property type="entry name" value="SF1_C_Upf1"/>
    <property type="match status" value="1"/>
</dbReference>
<feature type="domain" description="DNA2/NAM7 helicase helicase" evidence="6">
    <location>
        <begin position="901"/>
        <end position="952"/>
    </location>
</feature>
<sequence length="1445" mass="160380">MSLDAARINQIAEKVSRYFCDFLDTDFKSGQAPRRRITLTTPEGFRSGMRLAPYPALDREVWNLLSRPSGEDRSLDMVPRKYNRPISAVLQKIVREQVLAIAEEQIVAVRTGLRAEVIASRPAPSADAEAWIEATQAALRALISKSIVRPLVTQLEGPLKQQAYAVMDSLIAAEGDLIQRVGADLAEVLPDTLAKFLATGNLQPLDEALQDFITREHTHNALLVFFDNFVAADGFLEFRDLETYVANGDGMQLYLYIGSLRYENASYPLLFVPIDIGSMEGGGYRLSLSNHLFANRKAIDYVLAALAQAAQREWSSPVRDRITYLTPQQSIYEVAGGLFRLVANSTDLGGQIELSQVAKDARTSKVGMSAALHFAAFEKADEALVNDYEEIIDQAKRGGSAIVDLFQGLVSQVLQGNSESIRTAINKEWDDFPLVDRVLDDSPIPLNEEQRKVVLATRRDEGKILVVEGPPGTGKSHTITAIAADCAFAGRSCLVLSDKAEALDVVEEKLNDAMNKVRHDRNFPNPILRLGRQDANFKKLTSTATLTQLQAYSKATQGATQKLQAERAETHADLKEAVHKTVDVLGAIELSAVKALHDCENQLADGAPALLDTLHSICHDGITEALRVELRAASTNLDAVLAYLAKDAGPATTAEGLIESTRLEVCLLDFLSAHNADHWKLLPRMKGAQIRALQADLLAYEQLRMPLFGYLFRGGAVRALELKVNELGATRPVALKADKAALGAIVEGGNSLQLKLEAASLGQHFDDAFRRLASGQRPHPAARDTARLLDVLHRVNPALPEAMLGAGKLEMWPPTIQLLERWTSVAGAFGAAPFYDYVGTKTKLERMNTSVMNAHVDGRLMKFMDDNRADAKALAAVISARQKFPEERFAQLRDSFPVILASVREFGEFMPLSPEIFDVVVIDEASQVSVAQALPALLRARKIVVLGDTKQFSNVKSANASIAQNTKYRAELDKYFQQHVSTATDVLQRLAMFDVKRSILEFCTAACSYSTMLTKHFRSYPELIGYSSKTFYNGQLQALKIRALPIDDVIRFAKVEVGPGHKATRGINEAEGEFILARLLELLEEEEPPSVGVITPFREQQTWLSKLLFNHAKGQAFEDVLRLRVFTFDTCQGNERNIIFYSMVASAGNDALNYIFPVTLQDAEQSVEDKLKVQRLNVGFSRAQEMIWFVHSMPLENYRGAIAKALSHYAGILEQHEPVAPGAEALTESPMEARVLKWIQQTPFFQANAQHIEILPQFPIGTYLKQLNPTYQHPAWRTDFLLTFRSDKGALQIVIEYDGFEFHFQKGKKVHVGNYERYLEPGDLERQLTLESYGYRFLRLNRFNLGRDPVATINGRLLALVEVALGEVESEAVHQMQEQAAGLLQKEMQQCRKCGQIKEREAFFDLALKNGAGGHGRNCMQCKSAGAAAVHRDLASAARHRRWER</sequence>
<reference evidence="8 9" key="1">
    <citation type="submission" date="2024-03" db="EMBL/GenBank/DDBJ databases">
        <title>Novel species of the genus Variovorax.</title>
        <authorList>
            <person name="Liu Q."/>
            <person name="Xin Y.-H."/>
        </authorList>
    </citation>
    <scope>NUCLEOTIDE SEQUENCE [LARGE SCALE GENOMIC DNA]</scope>
    <source>
        <strain evidence="8 9">KACC 18900</strain>
    </source>
</reference>
<dbReference type="Pfam" id="PF13087">
    <property type="entry name" value="AAA_12"/>
    <property type="match status" value="1"/>
</dbReference>
<evidence type="ECO:0000259" key="6">
    <source>
        <dbReference type="Pfam" id="PF13086"/>
    </source>
</evidence>
<dbReference type="RefSeq" id="WP_340347537.1">
    <property type="nucleotide sequence ID" value="NZ_JBBKZT010000027.1"/>
</dbReference>
<feature type="domain" description="DNA2/NAM7 helicase helicase" evidence="6">
    <location>
        <begin position="446"/>
        <end position="576"/>
    </location>
</feature>